<evidence type="ECO:0000256" key="1">
    <source>
        <dbReference type="ARBA" id="ARBA00022670"/>
    </source>
</evidence>
<gene>
    <name evidence="8" type="ORF">QYS47_34555</name>
</gene>
<dbReference type="CDD" id="cd07332">
    <property type="entry name" value="M48C_Oma1_like"/>
    <property type="match status" value="1"/>
</dbReference>
<organism evidence="8">
    <name type="scientific">Marivirga arenosa</name>
    <dbReference type="NCBI Taxonomy" id="3059076"/>
    <lineage>
        <taxon>Bacteria</taxon>
        <taxon>Pseudomonadati</taxon>
        <taxon>Bacteroidota</taxon>
        <taxon>Cytophagia</taxon>
        <taxon>Cytophagales</taxon>
        <taxon>Marivirgaceae</taxon>
        <taxon>Marivirga</taxon>
    </lineage>
</organism>
<dbReference type="GO" id="GO:0046872">
    <property type="term" value="F:metal ion binding"/>
    <property type="evidence" value="ECO:0007669"/>
    <property type="project" value="UniProtKB-KW"/>
</dbReference>
<keyword evidence="2" id="KW-0479">Metal-binding</keyword>
<reference evidence="8" key="1">
    <citation type="submission" date="2023-08" db="EMBL/GenBank/DDBJ databases">
        <title>Comparative genomics and taxonomic characterization of three novel marine species of genus Marivirga.</title>
        <authorList>
            <person name="Muhammad N."/>
            <person name="Kim S.-G."/>
        </authorList>
    </citation>
    <scope>NUCLEOTIDE SEQUENCE</scope>
    <source>
        <strain evidence="8">BKB1-2</strain>
    </source>
</reference>
<proteinExistence type="inferred from homology"/>
<dbReference type="GO" id="GO:0016020">
    <property type="term" value="C:membrane"/>
    <property type="evidence" value="ECO:0007669"/>
    <property type="project" value="TreeGrafter"/>
</dbReference>
<evidence type="ECO:0000256" key="6">
    <source>
        <dbReference type="RuleBase" id="RU003983"/>
    </source>
</evidence>
<comment type="cofactor">
    <cofactor evidence="6">
        <name>Zn(2+)</name>
        <dbReference type="ChEBI" id="CHEBI:29105"/>
    </cofactor>
    <text evidence="6">Binds 1 zinc ion per subunit.</text>
</comment>
<dbReference type="InterPro" id="IPR051156">
    <property type="entry name" value="Mito/Outer_Membr_Metalloprot"/>
</dbReference>
<dbReference type="RefSeq" id="WP_322347134.1">
    <property type="nucleotide sequence ID" value="NZ_CP129968.2"/>
</dbReference>
<accession>A0AA51ZVR6</accession>
<keyword evidence="4 6" id="KW-0862">Zinc</keyword>
<dbReference type="GO" id="GO:0004222">
    <property type="term" value="F:metalloendopeptidase activity"/>
    <property type="evidence" value="ECO:0007669"/>
    <property type="project" value="InterPro"/>
</dbReference>
<keyword evidence="5 6" id="KW-0482">Metalloprotease</keyword>
<comment type="similarity">
    <text evidence="6">Belongs to the peptidase M48 family.</text>
</comment>
<feature type="domain" description="Peptidase M48" evidence="7">
    <location>
        <begin position="67"/>
        <end position="235"/>
    </location>
</feature>
<dbReference type="InterPro" id="IPR001915">
    <property type="entry name" value="Peptidase_M48"/>
</dbReference>
<evidence type="ECO:0000256" key="4">
    <source>
        <dbReference type="ARBA" id="ARBA00022833"/>
    </source>
</evidence>
<keyword evidence="3 6" id="KW-0378">Hydrolase</keyword>
<evidence type="ECO:0000256" key="3">
    <source>
        <dbReference type="ARBA" id="ARBA00022801"/>
    </source>
</evidence>
<evidence type="ECO:0000256" key="5">
    <source>
        <dbReference type="ARBA" id="ARBA00023049"/>
    </source>
</evidence>
<dbReference type="Pfam" id="PF01435">
    <property type="entry name" value="Peptidase_M48"/>
    <property type="match status" value="1"/>
</dbReference>
<dbReference type="PANTHER" id="PTHR22726">
    <property type="entry name" value="METALLOENDOPEPTIDASE OMA1"/>
    <property type="match status" value="1"/>
</dbReference>
<evidence type="ECO:0000256" key="2">
    <source>
        <dbReference type="ARBA" id="ARBA00022723"/>
    </source>
</evidence>
<keyword evidence="1 6" id="KW-0645">Protease</keyword>
<dbReference type="KEGG" id="marp:QYS47_34555"/>
<evidence type="ECO:0000259" key="7">
    <source>
        <dbReference type="Pfam" id="PF01435"/>
    </source>
</evidence>
<dbReference type="Gene3D" id="3.30.2010.10">
    <property type="entry name" value="Metalloproteases ('zincins'), catalytic domain"/>
    <property type="match status" value="1"/>
</dbReference>
<name>A0AA51ZVR6_9BACT</name>
<dbReference type="EMBL" id="CP129968">
    <property type="protein sequence ID" value="WNB17639.1"/>
    <property type="molecule type" value="Genomic_DNA"/>
</dbReference>
<protein>
    <submittedName>
        <fullName evidence="8">M48 family metallopeptidase</fullName>
    </submittedName>
</protein>
<dbReference type="PANTHER" id="PTHR22726:SF1">
    <property type="entry name" value="METALLOENDOPEPTIDASE OMA1, MITOCHONDRIAL"/>
    <property type="match status" value="1"/>
</dbReference>
<dbReference type="AlphaFoldDB" id="A0AA51ZVR6"/>
<dbReference type="Proteomes" id="UP001232019">
    <property type="component" value="Chromosome"/>
</dbReference>
<dbReference type="GO" id="GO:0051603">
    <property type="term" value="P:proteolysis involved in protein catabolic process"/>
    <property type="evidence" value="ECO:0007669"/>
    <property type="project" value="TreeGrafter"/>
</dbReference>
<evidence type="ECO:0000313" key="8">
    <source>
        <dbReference type="EMBL" id="WNB17639.1"/>
    </source>
</evidence>
<sequence length="261" mass="29952">MNKNLRDLLIILIFALAIWAGFTYFSTTTEKNELISFQKEDEIADFFNDQIFKEYESIEDESVDSTLNIIMDRLSTGMDSLSYQYDIHILKSEQVNAFTAFNGQIFIFTALIEQTESAEELAAVLAHELAHAENRHVIKNLIKELGLNSLILIMSGGDPVVLQEISKLVVSSGFSRKMEREADEYAVKYLKAAELNPNRLTQFFLKLKQSKANIPDAFKWVSSHPGLKDRIEYVTKQLGDSTYEKPFDIDWKEFKELTKIN</sequence>